<reference evidence="10" key="1">
    <citation type="submission" date="2014-01" db="EMBL/GenBank/DDBJ databases">
        <title>The Genome Sequence of Anopheles melas CM1001059_A (V2).</title>
        <authorList>
            <consortium name="The Broad Institute Genomics Platform"/>
            <person name="Neafsey D.E."/>
            <person name="Besansky N."/>
            <person name="Howell P."/>
            <person name="Walton C."/>
            <person name="Young S.K."/>
            <person name="Zeng Q."/>
            <person name="Gargeya S."/>
            <person name="Fitzgerald M."/>
            <person name="Haas B."/>
            <person name="Abouelleil A."/>
            <person name="Allen A.W."/>
            <person name="Alvarado L."/>
            <person name="Arachchi H.M."/>
            <person name="Berlin A.M."/>
            <person name="Chapman S.B."/>
            <person name="Gainer-Dewar J."/>
            <person name="Goldberg J."/>
            <person name="Griggs A."/>
            <person name="Gujja S."/>
            <person name="Hansen M."/>
            <person name="Howarth C."/>
            <person name="Imamovic A."/>
            <person name="Ireland A."/>
            <person name="Larimer J."/>
            <person name="McCowan C."/>
            <person name="Murphy C."/>
            <person name="Pearson M."/>
            <person name="Poon T.W."/>
            <person name="Priest M."/>
            <person name="Roberts A."/>
            <person name="Saif S."/>
            <person name="Shea T."/>
            <person name="Sisk P."/>
            <person name="Sykes S."/>
            <person name="Wortman J."/>
            <person name="Nusbaum C."/>
            <person name="Birren B."/>
        </authorList>
    </citation>
    <scope>NUCLEOTIDE SEQUENCE [LARGE SCALE GENOMIC DNA]</scope>
    <source>
        <strain evidence="10">CM1001059</strain>
    </source>
</reference>
<dbReference type="PANTHER" id="PTHR38831:SF1">
    <property type="entry name" value="TYPE II SECRETION SYSTEM PROTEIN K-RELATED"/>
    <property type="match status" value="1"/>
</dbReference>
<evidence type="ECO:0000256" key="3">
    <source>
        <dbReference type="SAM" id="Coils"/>
    </source>
</evidence>
<dbReference type="Gene3D" id="3.10.610.10">
    <property type="entry name" value="GSPII I/J protein-like"/>
    <property type="match status" value="1"/>
</dbReference>
<dbReference type="NCBIfam" id="TIGR01711">
    <property type="entry name" value="gspJ"/>
    <property type="match status" value="1"/>
</dbReference>
<feature type="domain" description="T2SS protein K second SAM-like" evidence="7">
    <location>
        <begin position="470"/>
        <end position="527"/>
    </location>
</feature>
<dbReference type="InterPro" id="IPR010052">
    <property type="entry name" value="T2SS_protein-GspI"/>
</dbReference>
<keyword evidence="10" id="KW-1185">Reference proteome</keyword>
<proteinExistence type="inferred from homology"/>
<keyword evidence="3" id="KW-0175">Coiled coil</keyword>
<dbReference type="Gene3D" id="3.30.1300.30">
    <property type="entry name" value="GSPII I/J protein-like"/>
    <property type="match status" value="2"/>
</dbReference>
<evidence type="ECO:0000313" key="10">
    <source>
        <dbReference type="Proteomes" id="UP000075902"/>
    </source>
</evidence>
<dbReference type="NCBIfam" id="TIGR01709">
    <property type="entry name" value="typeII_sec_gspL"/>
    <property type="match status" value="1"/>
</dbReference>
<evidence type="ECO:0000259" key="6">
    <source>
        <dbReference type="Pfam" id="PF02501"/>
    </source>
</evidence>
<evidence type="ECO:0000259" key="7">
    <source>
        <dbReference type="Pfam" id="PF03934"/>
    </source>
</evidence>
<dbReference type="Gene3D" id="1.10.40.60">
    <property type="entry name" value="EpsJ-like"/>
    <property type="match status" value="1"/>
</dbReference>
<comment type="similarity">
    <text evidence="1">Belongs to the GSP J family.</text>
</comment>
<reference evidence="9" key="2">
    <citation type="submission" date="2020-05" db="UniProtKB">
        <authorList>
            <consortium name="EnsemblMetazoa"/>
        </authorList>
    </citation>
    <scope>IDENTIFICATION</scope>
    <source>
        <strain evidence="9">CM1001059</strain>
    </source>
</reference>
<keyword evidence="4" id="KW-0812">Transmembrane</keyword>
<dbReference type="InterPro" id="IPR049179">
    <property type="entry name" value="T2SSK_SAM-like_2nd"/>
</dbReference>
<feature type="transmembrane region" description="Helical" evidence="4">
    <location>
        <begin position="99"/>
        <end position="122"/>
    </location>
</feature>
<dbReference type="NCBIfam" id="NF037980">
    <property type="entry name" value="T2SS_GspK"/>
    <property type="match status" value="1"/>
</dbReference>
<keyword evidence="5" id="KW-0732">Signal</keyword>
<dbReference type="SUPFAM" id="SSF53067">
    <property type="entry name" value="Actin-like ATPase domain"/>
    <property type="match status" value="1"/>
</dbReference>
<dbReference type="Gene3D" id="3.30.420.380">
    <property type="match status" value="1"/>
</dbReference>
<dbReference type="Pfam" id="PF02501">
    <property type="entry name" value="T2SSI"/>
    <property type="match status" value="1"/>
</dbReference>
<dbReference type="InterPro" id="IPR024230">
    <property type="entry name" value="GspL_cyto_dom"/>
</dbReference>
<dbReference type="GO" id="GO:0009306">
    <property type="term" value="P:protein secretion"/>
    <property type="evidence" value="ECO:0007669"/>
    <property type="project" value="InterPro"/>
</dbReference>
<dbReference type="InterPro" id="IPR012902">
    <property type="entry name" value="N_methyl_site"/>
</dbReference>
<sequence length="777" mass="85285">MVALAIFATLSVALYSAATHVARNSAGLVERSLASWLADNRLNELRVGLLAPQMGHREERIAFAGREWLLAVEVGNAPDPRLLEVDVAVAVPGRPPRGFTLLEVLIAIALFSLLGLASYQLLQRVLHSEQRIELHEQQLRSLQRALDILQRDLWQAAPRPLPDDPSRRQALIGRDDRLRLLRGGAANPLGQPRSDLLLVSHQWEDGEWWREFRNPDDGATRRQRLLQGVTLLRLGYIDAQGARHDSWPATGGALALPAAVDLVLDAPGYPELRRVILLPARASVMTEHRQRGVALLSVLLVTALVTLVVADMLARQRLSLAATARQLDQQHLWQMALSGETWARQQLRDDLANREDPPQVHLGQGWARTPQRWDLGGGQVQVRIEDLAGRFDLDHLRVGRSDLQRARYQRLLAQLDVPAHDPARLPTRPGPDGKAQGLLDASELLRLGDLAPQDFARLAPHVATLGGASLNLNTASAVQLASLEGLDPSIARTLVQARPADGWATVQDFLELPLLQGREVRAPGLAVDSRFFRIHLLAELGERRLHLASDLRLEQDGHLRVLRRQVLPSPSTTDPATWWTATGAPAQGNLEQAAEALAGHALTLLLPAEAASLHSVEVPARSGRWLRQAVRSALEERLLDDLDRLHLAQGPLQQGRQCRVIALDRAWLSACLERLSAVGLTPRRIHLDADCLPPGQPLALRCAGRWLVGGAPGLCDALDDETLAASAALLPSDLQQREDEPWALLAEGSRQAIDLRQGEFAGGDRRAMPWGTLALLL</sequence>
<dbReference type="InterPro" id="IPR005628">
    <property type="entry name" value="GspK"/>
</dbReference>
<dbReference type="InterPro" id="IPR045584">
    <property type="entry name" value="Pilin-like"/>
</dbReference>
<keyword evidence="4" id="KW-0472">Membrane</keyword>
<evidence type="ECO:0000313" key="9">
    <source>
        <dbReference type="EnsemblMetazoa" id="AMEC003143-PA"/>
    </source>
</evidence>
<dbReference type="NCBIfam" id="TIGR02532">
    <property type="entry name" value="IV_pilin_GFxxxE"/>
    <property type="match status" value="1"/>
</dbReference>
<feature type="signal peptide" evidence="5">
    <location>
        <begin position="1"/>
        <end position="18"/>
    </location>
</feature>
<dbReference type="SUPFAM" id="SSF158544">
    <property type="entry name" value="GspK insert domain-like"/>
    <property type="match status" value="1"/>
</dbReference>
<dbReference type="InterPro" id="IPR038072">
    <property type="entry name" value="GspK_central_sf"/>
</dbReference>
<dbReference type="EnsemblMetazoa" id="AMEC003143-RA">
    <property type="protein sequence ID" value="AMEC003143-PA"/>
    <property type="gene ID" value="AMEC003143"/>
</dbReference>
<dbReference type="InterPro" id="IPR003413">
    <property type="entry name" value="T2SS_GspI_C"/>
</dbReference>
<accession>A0A182TIY4</accession>
<dbReference type="NCBIfam" id="TIGR01707">
    <property type="entry name" value="gspI"/>
    <property type="match status" value="1"/>
</dbReference>
<name>A0A182TIY4_9DIPT</name>
<dbReference type="Pfam" id="PF11612">
    <property type="entry name" value="T2SSJ"/>
    <property type="match status" value="1"/>
</dbReference>
<dbReference type="InterPro" id="IPR007812">
    <property type="entry name" value="T2SS_protein-GspL"/>
</dbReference>
<dbReference type="PROSITE" id="PS00409">
    <property type="entry name" value="PROKAR_NTER_METHYL"/>
    <property type="match status" value="1"/>
</dbReference>
<keyword evidence="4" id="KW-1133">Transmembrane helix</keyword>
<dbReference type="InterPro" id="IPR010055">
    <property type="entry name" value="T2SS_protein-GspJ"/>
</dbReference>
<dbReference type="SUPFAM" id="SSF54523">
    <property type="entry name" value="Pili subunits"/>
    <property type="match status" value="3"/>
</dbReference>
<dbReference type="AlphaFoldDB" id="A0A182TIY4"/>
<dbReference type="Pfam" id="PF03934">
    <property type="entry name" value="T2SSK"/>
    <property type="match status" value="1"/>
</dbReference>
<dbReference type="Pfam" id="PF07963">
    <property type="entry name" value="N_methyl"/>
    <property type="match status" value="1"/>
</dbReference>
<dbReference type="Pfam" id="PF05134">
    <property type="entry name" value="T2SSL"/>
    <property type="match status" value="1"/>
</dbReference>
<evidence type="ECO:0000256" key="1">
    <source>
        <dbReference type="ARBA" id="ARBA00011084"/>
    </source>
</evidence>
<dbReference type="GO" id="GO:0016020">
    <property type="term" value="C:membrane"/>
    <property type="evidence" value="ECO:0007669"/>
    <property type="project" value="InterPro"/>
</dbReference>
<feature type="domain" description="GspL cytoplasmic actin-ATPase-like" evidence="8">
    <location>
        <begin position="588"/>
        <end position="729"/>
    </location>
</feature>
<evidence type="ECO:0000256" key="4">
    <source>
        <dbReference type="SAM" id="Phobius"/>
    </source>
</evidence>
<feature type="transmembrane region" description="Helical" evidence="4">
    <location>
        <begin position="293"/>
        <end position="314"/>
    </location>
</feature>
<feature type="chain" id="PRO_5008136916" description="Type II secretion system protein J" evidence="5">
    <location>
        <begin position="19"/>
        <end position="777"/>
    </location>
</feature>
<feature type="coiled-coil region" evidence="3">
    <location>
        <begin position="125"/>
        <end position="152"/>
    </location>
</feature>
<evidence type="ECO:0000259" key="8">
    <source>
        <dbReference type="Pfam" id="PF05134"/>
    </source>
</evidence>
<dbReference type="VEuPathDB" id="VectorBase:AMEC003143"/>
<dbReference type="InterPro" id="IPR043129">
    <property type="entry name" value="ATPase_NBD"/>
</dbReference>
<feature type="domain" description="Type II secretion system protein GspI C-terminal" evidence="6">
    <location>
        <begin position="29"/>
        <end position="93"/>
    </location>
</feature>
<evidence type="ECO:0000256" key="2">
    <source>
        <dbReference type="ARBA" id="ARBA00021539"/>
    </source>
</evidence>
<evidence type="ECO:0000256" key="5">
    <source>
        <dbReference type="SAM" id="SignalP"/>
    </source>
</evidence>
<organism evidence="9 10">
    <name type="scientific">Anopheles melas</name>
    <dbReference type="NCBI Taxonomy" id="34690"/>
    <lineage>
        <taxon>Eukaryota</taxon>
        <taxon>Metazoa</taxon>
        <taxon>Ecdysozoa</taxon>
        <taxon>Arthropoda</taxon>
        <taxon>Hexapoda</taxon>
        <taxon>Insecta</taxon>
        <taxon>Pterygota</taxon>
        <taxon>Neoptera</taxon>
        <taxon>Endopterygota</taxon>
        <taxon>Diptera</taxon>
        <taxon>Nematocera</taxon>
        <taxon>Culicoidea</taxon>
        <taxon>Culicidae</taxon>
        <taxon>Anophelinae</taxon>
        <taxon>Anopheles</taxon>
    </lineage>
</organism>
<dbReference type="Proteomes" id="UP000075902">
    <property type="component" value="Unassembled WGS sequence"/>
</dbReference>
<dbReference type="PANTHER" id="PTHR38831">
    <property type="entry name" value="TYPE II SECRETION SYSTEM PROTEIN K"/>
    <property type="match status" value="1"/>
</dbReference>
<protein>
    <recommendedName>
        <fullName evidence="2">Type II secretion system protein J</fullName>
    </recommendedName>
</protein>